<dbReference type="CDD" id="cd00172">
    <property type="entry name" value="serpin"/>
    <property type="match status" value="1"/>
</dbReference>
<gene>
    <name evidence="6" type="ORF">CINCED_3A002316</name>
</gene>
<organism evidence="6 7">
    <name type="scientific">Cinara cedri</name>
    <dbReference type="NCBI Taxonomy" id="506608"/>
    <lineage>
        <taxon>Eukaryota</taxon>
        <taxon>Metazoa</taxon>
        <taxon>Ecdysozoa</taxon>
        <taxon>Arthropoda</taxon>
        <taxon>Hexapoda</taxon>
        <taxon>Insecta</taxon>
        <taxon>Pterygota</taxon>
        <taxon>Neoptera</taxon>
        <taxon>Paraneoptera</taxon>
        <taxon>Hemiptera</taxon>
        <taxon>Sternorrhyncha</taxon>
        <taxon>Aphidomorpha</taxon>
        <taxon>Aphidoidea</taxon>
        <taxon>Aphididae</taxon>
        <taxon>Lachninae</taxon>
        <taxon>Cinara</taxon>
    </lineage>
</organism>
<dbReference type="SUPFAM" id="SSF56574">
    <property type="entry name" value="Serpins"/>
    <property type="match status" value="1"/>
</dbReference>
<accession>A0A5E4MWF4</accession>
<keyword evidence="7" id="KW-1185">Reference proteome</keyword>
<dbReference type="GO" id="GO:0005615">
    <property type="term" value="C:extracellular space"/>
    <property type="evidence" value="ECO:0007669"/>
    <property type="project" value="InterPro"/>
</dbReference>
<dbReference type="SMART" id="SM00093">
    <property type="entry name" value="SERPIN"/>
    <property type="match status" value="1"/>
</dbReference>
<evidence type="ECO:0000259" key="5">
    <source>
        <dbReference type="SMART" id="SM00093"/>
    </source>
</evidence>
<dbReference type="Proteomes" id="UP000325440">
    <property type="component" value="Unassembled WGS sequence"/>
</dbReference>
<sequence>MSLTGGLVLSVLAVAAAAAYGETNVVFEDSLPEHIEPSPPWLSQSDVFLQTAVLGLYNATLGVDRSLTNLNAVDHESDRNVIVSPASIAAAVSLMLVGAGGQTKVELGKLFGIDEHTLSNSTDADDSQNFKKLGTLLNGYRDDGDAPGGAHASLAKAVFLPRGHPQLSLQYRTAVKDYLNGELINVDFAMNGPETINRYAIFIQPSNSWVSVHTRGKINDIMQNTPPPDTKAVVVSALYFTGEWETPFFANYTKPKPFYYESNSNTSTNKNPIYVNMMIGNSEVFYYKNDELKFKAIGLPYKGNEYTAYFVLPNGNISLRGLMSTINERTLKTITESTTLTDITYLVPKMTLKSFTNLKPVLQKMEIDSVFDSSKANLSKMGLGSDFYVSDILHKVEIVIDEIGTVASAATVVTITRGGNPTFNVNKPFLFFIHHRLSDTILFWASINKPTPYLITPPVSAKTLKSQTKN</sequence>
<dbReference type="GO" id="GO:0004867">
    <property type="term" value="F:serine-type endopeptidase inhibitor activity"/>
    <property type="evidence" value="ECO:0007669"/>
    <property type="project" value="UniProtKB-KW"/>
</dbReference>
<dbReference type="InterPro" id="IPR023796">
    <property type="entry name" value="Serpin_dom"/>
</dbReference>
<evidence type="ECO:0000256" key="1">
    <source>
        <dbReference type="ARBA" id="ARBA00022690"/>
    </source>
</evidence>
<keyword evidence="1" id="KW-0646">Protease inhibitor</keyword>
<comment type="similarity">
    <text evidence="3">Belongs to the serpin family.</text>
</comment>
<dbReference type="Gene3D" id="3.30.497.10">
    <property type="entry name" value="Antithrombin, subunit I, domain 2"/>
    <property type="match status" value="1"/>
</dbReference>
<dbReference type="InterPro" id="IPR036186">
    <property type="entry name" value="Serpin_sf"/>
</dbReference>
<dbReference type="InterPro" id="IPR042178">
    <property type="entry name" value="Serpin_sf_1"/>
</dbReference>
<dbReference type="InterPro" id="IPR000215">
    <property type="entry name" value="Serpin_fam"/>
</dbReference>
<evidence type="ECO:0000256" key="3">
    <source>
        <dbReference type="RuleBase" id="RU000411"/>
    </source>
</evidence>
<dbReference type="InterPro" id="IPR042185">
    <property type="entry name" value="Serpin_sf_2"/>
</dbReference>
<keyword evidence="2" id="KW-0722">Serine protease inhibitor</keyword>
<dbReference type="EMBL" id="CABPRJ010001435">
    <property type="protein sequence ID" value="VVC36647.1"/>
    <property type="molecule type" value="Genomic_DNA"/>
</dbReference>
<proteinExistence type="inferred from homology"/>
<dbReference type="InterPro" id="IPR023795">
    <property type="entry name" value="Serpin_CS"/>
</dbReference>
<evidence type="ECO:0000313" key="7">
    <source>
        <dbReference type="Proteomes" id="UP000325440"/>
    </source>
</evidence>
<evidence type="ECO:0000256" key="4">
    <source>
        <dbReference type="SAM" id="SignalP"/>
    </source>
</evidence>
<protein>
    <submittedName>
        <fullName evidence="6">Serpin domain,Serpin, conserved site</fullName>
    </submittedName>
</protein>
<dbReference type="PROSITE" id="PS00284">
    <property type="entry name" value="SERPIN"/>
    <property type="match status" value="1"/>
</dbReference>
<feature type="domain" description="Serpin" evidence="5">
    <location>
        <begin position="67"/>
        <end position="450"/>
    </location>
</feature>
<dbReference type="Pfam" id="PF00079">
    <property type="entry name" value="Serpin"/>
    <property type="match status" value="1"/>
</dbReference>
<evidence type="ECO:0000256" key="2">
    <source>
        <dbReference type="ARBA" id="ARBA00022900"/>
    </source>
</evidence>
<reference evidence="6 7" key="1">
    <citation type="submission" date="2019-08" db="EMBL/GenBank/DDBJ databases">
        <authorList>
            <person name="Alioto T."/>
            <person name="Alioto T."/>
            <person name="Gomez Garrido J."/>
        </authorList>
    </citation>
    <scope>NUCLEOTIDE SEQUENCE [LARGE SCALE GENOMIC DNA]</scope>
</reference>
<dbReference type="PANTHER" id="PTHR11461:SF342">
    <property type="entry name" value="SERINE PROTEASE INHIBITOR 28DC"/>
    <property type="match status" value="1"/>
</dbReference>
<dbReference type="AlphaFoldDB" id="A0A5E4MWF4"/>
<feature type="chain" id="PRO_5023140542" evidence="4">
    <location>
        <begin position="22"/>
        <end position="470"/>
    </location>
</feature>
<evidence type="ECO:0000313" key="6">
    <source>
        <dbReference type="EMBL" id="VVC36647.1"/>
    </source>
</evidence>
<dbReference type="Gene3D" id="2.30.39.10">
    <property type="entry name" value="Alpha-1-antitrypsin, domain 1"/>
    <property type="match status" value="1"/>
</dbReference>
<dbReference type="PANTHER" id="PTHR11461">
    <property type="entry name" value="SERINE PROTEASE INHIBITOR, SERPIN"/>
    <property type="match status" value="1"/>
</dbReference>
<feature type="signal peptide" evidence="4">
    <location>
        <begin position="1"/>
        <end position="21"/>
    </location>
</feature>
<keyword evidence="4" id="KW-0732">Signal</keyword>
<name>A0A5E4MWF4_9HEMI</name>
<dbReference type="OrthoDB" id="9518664at2759"/>